<evidence type="ECO:0000313" key="2">
    <source>
        <dbReference type="Proteomes" id="UP000828390"/>
    </source>
</evidence>
<name>A0A9D4F8Y2_DREPO</name>
<proteinExistence type="predicted"/>
<reference evidence="1" key="2">
    <citation type="submission" date="2020-11" db="EMBL/GenBank/DDBJ databases">
        <authorList>
            <person name="McCartney M.A."/>
            <person name="Auch B."/>
            <person name="Kono T."/>
            <person name="Mallez S."/>
            <person name="Becker A."/>
            <person name="Gohl D.M."/>
            <person name="Silverstein K.A.T."/>
            <person name="Koren S."/>
            <person name="Bechman K.B."/>
            <person name="Herman A."/>
            <person name="Abrahante J.E."/>
            <person name="Garbe J."/>
        </authorList>
    </citation>
    <scope>NUCLEOTIDE SEQUENCE</scope>
    <source>
        <strain evidence="1">Duluth1</strain>
        <tissue evidence="1">Whole animal</tissue>
    </source>
</reference>
<evidence type="ECO:0000313" key="1">
    <source>
        <dbReference type="EMBL" id="KAH3791462.1"/>
    </source>
</evidence>
<organism evidence="1 2">
    <name type="scientific">Dreissena polymorpha</name>
    <name type="common">Zebra mussel</name>
    <name type="synonym">Mytilus polymorpha</name>
    <dbReference type="NCBI Taxonomy" id="45954"/>
    <lineage>
        <taxon>Eukaryota</taxon>
        <taxon>Metazoa</taxon>
        <taxon>Spiralia</taxon>
        <taxon>Lophotrochozoa</taxon>
        <taxon>Mollusca</taxon>
        <taxon>Bivalvia</taxon>
        <taxon>Autobranchia</taxon>
        <taxon>Heteroconchia</taxon>
        <taxon>Euheterodonta</taxon>
        <taxon>Imparidentia</taxon>
        <taxon>Neoheterodontei</taxon>
        <taxon>Myida</taxon>
        <taxon>Dreissenoidea</taxon>
        <taxon>Dreissenidae</taxon>
        <taxon>Dreissena</taxon>
    </lineage>
</organism>
<dbReference type="AlphaFoldDB" id="A0A9D4F8Y2"/>
<sequence length="206" mass="22563">MRQSTIARDPIKYRRSCITCGQFASVRHVRGDLQGESMMNSFICARPCTLRLGRQSIMIFGGDACKHGPLSDRGRQKLITRVTTLTRDTACGPIVGFHTHVQNADLDIRSFTVLCASALSASRGRLVFKGDGDFIDFDHGPNGAGTTVAPQIGSKSNANFPCNHDLLNLAPSPVNSKILREYLASYNSEDRNDLLNGFYKGVFHAL</sequence>
<comment type="caution">
    <text evidence="1">The sequence shown here is derived from an EMBL/GenBank/DDBJ whole genome shotgun (WGS) entry which is preliminary data.</text>
</comment>
<dbReference type="Proteomes" id="UP000828390">
    <property type="component" value="Unassembled WGS sequence"/>
</dbReference>
<accession>A0A9D4F8Y2</accession>
<keyword evidence="2" id="KW-1185">Reference proteome</keyword>
<reference evidence="1" key="1">
    <citation type="journal article" date="2019" name="bioRxiv">
        <title>The Genome of the Zebra Mussel, Dreissena polymorpha: A Resource for Invasive Species Research.</title>
        <authorList>
            <person name="McCartney M.A."/>
            <person name="Auch B."/>
            <person name="Kono T."/>
            <person name="Mallez S."/>
            <person name="Zhang Y."/>
            <person name="Obille A."/>
            <person name="Becker A."/>
            <person name="Abrahante J.E."/>
            <person name="Garbe J."/>
            <person name="Badalamenti J.P."/>
            <person name="Herman A."/>
            <person name="Mangelson H."/>
            <person name="Liachko I."/>
            <person name="Sullivan S."/>
            <person name="Sone E.D."/>
            <person name="Koren S."/>
            <person name="Silverstein K.A.T."/>
            <person name="Beckman K.B."/>
            <person name="Gohl D.M."/>
        </authorList>
    </citation>
    <scope>NUCLEOTIDE SEQUENCE</scope>
    <source>
        <strain evidence="1">Duluth1</strain>
        <tissue evidence="1">Whole animal</tissue>
    </source>
</reference>
<dbReference type="EMBL" id="JAIWYP010000007">
    <property type="protein sequence ID" value="KAH3791462.1"/>
    <property type="molecule type" value="Genomic_DNA"/>
</dbReference>
<gene>
    <name evidence="1" type="ORF">DPMN_144948</name>
</gene>
<protein>
    <submittedName>
        <fullName evidence="1">Uncharacterized protein</fullName>
    </submittedName>
</protein>